<accession>A0A857MFB1</accession>
<dbReference type="PROSITE" id="PS00894">
    <property type="entry name" value="HTH_DEOR_1"/>
    <property type="match status" value="1"/>
</dbReference>
<dbReference type="Pfam" id="PF08220">
    <property type="entry name" value="HTH_DeoR"/>
    <property type="match status" value="1"/>
</dbReference>
<evidence type="ECO:0000256" key="2">
    <source>
        <dbReference type="ARBA" id="ARBA00022491"/>
    </source>
</evidence>
<keyword evidence="4" id="KW-0238">DNA-binding</keyword>
<proteinExistence type="predicted"/>
<comment type="function">
    <text evidence="6">Repressor of the lactose catabolism operon. Galactose-6-phosphate is the inducer.</text>
</comment>
<dbReference type="GO" id="GO:0003677">
    <property type="term" value="F:DNA binding"/>
    <property type="evidence" value="ECO:0007669"/>
    <property type="project" value="UniProtKB-KW"/>
</dbReference>
<dbReference type="AlphaFoldDB" id="A0A857MFB1"/>
<evidence type="ECO:0000256" key="6">
    <source>
        <dbReference type="ARBA" id="ARBA00024937"/>
    </source>
</evidence>
<evidence type="ECO:0000256" key="1">
    <source>
        <dbReference type="ARBA" id="ARBA00021390"/>
    </source>
</evidence>
<dbReference type="Pfam" id="PF00455">
    <property type="entry name" value="DeoRC"/>
    <property type="match status" value="1"/>
</dbReference>
<organism evidence="8">
    <name type="scientific">Gordonia amarae</name>
    <dbReference type="NCBI Taxonomy" id="36821"/>
    <lineage>
        <taxon>Bacteria</taxon>
        <taxon>Bacillati</taxon>
        <taxon>Actinomycetota</taxon>
        <taxon>Actinomycetes</taxon>
        <taxon>Mycobacteriales</taxon>
        <taxon>Gordoniaceae</taxon>
        <taxon>Gordonia</taxon>
    </lineage>
</organism>
<reference evidence="8" key="1">
    <citation type="journal article" date="2021" name="Nat. Microbiol.">
        <title>Cocultivation of an ultrasmall environmental parasitic bacterium with lytic ability against bacteria associated with wastewater foams.</title>
        <authorList>
            <person name="Batinovic S."/>
            <person name="Rose J.J.A."/>
            <person name="Ratcliffe J."/>
            <person name="Seviour R.J."/>
            <person name="Petrovski S."/>
        </authorList>
    </citation>
    <scope>NUCLEOTIDE SEQUENCE</scope>
    <source>
        <strain evidence="8">CON44</strain>
    </source>
</reference>
<dbReference type="PANTHER" id="PTHR30363">
    <property type="entry name" value="HTH-TYPE TRANSCRIPTIONAL REGULATOR SRLR-RELATED"/>
    <property type="match status" value="1"/>
</dbReference>
<dbReference type="SMART" id="SM00420">
    <property type="entry name" value="HTH_DEOR"/>
    <property type="match status" value="1"/>
</dbReference>
<evidence type="ECO:0000256" key="3">
    <source>
        <dbReference type="ARBA" id="ARBA00023015"/>
    </source>
</evidence>
<dbReference type="PANTHER" id="PTHR30363:SF4">
    <property type="entry name" value="GLYCEROL-3-PHOSPHATE REGULON REPRESSOR"/>
    <property type="match status" value="1"/>
</dbReference>
<dbReference type="RefSeq" id="WP_005192849.1">
    <property type="nucleotide sequence ID" value="NZ_CP045804.1"/>
</dbReference>
<protein>
    <recommendedName>
        <fullName evidence="1">Lactose phosphotransferase system repressor</fullName>
    </recommendedName>
</protein>
<dbReference type="PROSITE" id="PS51000">
    <property type="entry name" value="HTH_DEOR_2"/>
    <property type="match status" value="1"/>
</dbReference>
<dbReference type="SUPFAM" id="SSF46785">
    <property type="entry name" value="Winged helix' DNA-binding domain"/>
    <property type="match status" value="1"/>
</dbReference>
<name>A0A857MFB1_9ACTN</name>
<dbReference type="InterPro" id="IPR036390">
    <property type="entry name" value="WH_DNA-bd_sf"/>
</dbReference>
<dbReference type="InterPro" id="IPR014036">
    <property type="entry name" value="DeoR-like_C"/>
</dbReference>
<dbReference type="Gene3D" id="1.10.10.10">
    <property type="entry name" value="Winged helix-like DNA-binding domain superfamily/Winged helix DNA-binding domain"/>
    <property type="match status" value="1"/>
</dbReference>
<dbReference type="InterPro" id="IPR037171">
    <property type="entry name" value="NagB/RpiA_transferase-like"/>
</dbReference>
<dbReference type="GO" id="GO:0003700">
    <property type="term" value="F:DNA-binding transcription factor activity"/>
    <property type="evidence" value="ECO:0007669"/>
    <property type="project" value="InterPro"/>
</dbReference>
<dbReference type="InterPro" id="IPR036388">
    <property type="entry name" value="WH-like_DNA-bd_sf"/>
</dbReference>
<dbReference type="SMART" id="SM01134">
    <property type="entry name" value="DeoRC"/>
    <property type="match status" value="1"/>
</dbReference>
<keyword evidence="3" id="KW-0805">Transcription regulation</keyword>
<dbReference type="Gene3D" id="3.40.50.1360">
    <property type="match status" value="1"/>
</dbReference>
<keyword evidence="5" id="KW-0804">Transcription</keyword>
<feature type="domain" description="HTH deoR-type" evidence="7">
    <location>
        <begin position="3"/>
        <end position="58"/>
    </location>
</feature>
<gene>
    <name evidence="8" type="ORF">GII30_10290</name>
</gene>
<dbReference type="InterPro" id="IPR001034">
    <property type="entry name" value="DeoR_HTH"/>
</dbReference>
<evidence type="ECO:0000313" key="8">
    <source>
        <dbReference type="EMBL" id="QHN39500.1"/>
    </source>
</evidence>
<dbReference type="PRINTS" id="PR00037">
    <property type="entry name" value="HTHLACR"/>
</dbReference>
<evidence type="ECO:0000259" key="7">
    <source>
        <dbReference type="PROSITE" id="PS51000"/>
    </source>
</evidence>
<evidence type="ECO:0000256" key="4">
    <source>
        <dbReference type="ARBA" id="ARBA00023125"/>
    </source>
</evidence>
<dbReference type="EMBL" id="CP045810">
    <property type="protein sequence ID" value="QHN39500.1"/>
    <property type="molecule type" value="Genomic_DNA"/>
</dbReference>
<dbReference type="SUPFAM" id="SSF100950">
    <property type="entry name" value="NagB/RpiA/CoA transferase-like"/>
    <property type="match status" value="1"/>
</dbReference>
<sequence>MYAEERQQAIADEVRRVGRASVADLAGRFSVTSETVRRDLATLERAGHLQRVHGGAVRPGLIRVVAEQGLDVRETTHVDRKLAIGMAAMKFLPPNGGSVLFDAGTTTFQAAMALPHGHGLTLITNSIPIAGALTNHSDGFVHAIGGRVRGLTQATVGADTVAAIHRLRVSTVFIGTNGITARHGLSTPYPEEAAVKRAMVASADQVVVLADSSKMGREDLVRFASLDEVDVLITDSTVSSTDATELADHGIEVVLA</sequence>
<dbReference type="InterPro" id="IPR018356">
    <property type="entry name" value="Tscrpt_reg_HTH_DeoR_CS"/>
</dbReference>
<evidence type="ECO:0000256" key="5">
    <source>
        <dbReference type="ARBA" id="ARBA00023163"/>
    </source>
</evidence>
<dbReference type="InterPro" id="IPR050313">
    <property type="entry name" value="Carb_Metab_HTH_regulators"/>
</dbReference>
<keyword evidence="2" id="KW-0678">Repressor</keyword>